<evidence type="ECO:0000313" key="3">
    <source>
        <dbReference type="EMBL" id="CAK1552928.1"/>
    </source>
</evidence>
<comment type="caution">
    <text evidence="3">The sequence shown here is derived from an EMBL/GenBank/DDBJ whole genome shotgun (WGS) entry which is preliminary data.</text>
</comment>
<keyword evidence="4" id="KW-1185">Reference proteome</keyword>
<proteinExistence type="predicted"/>
<dbReference type="Pfam" id="PF13843">
    <property type="entry name" value="DDE_Tnp_1_7"/>
    <property type="match status" value="1"/>
</dbReference>
<gene>
    <name evidence="3" type="ORF">LNINA_LOCUS11953</name>
</gene>
<sequence length="617" mass="71025">MAKNAKKHQLQPTSSSKKKILRVDSPSFEEEFNALLLASDQSASENDIDELLVSDRELLQLRDQDKDLEENIPEVYSSHERSTGSSDEGSTDSSDDDRPLSELRRSNFYYGKNRYKWSKTPPNARVRTLQHNIITHACASKLTDADAKDPFSIWHKLFDEEMLQQILTWTNKKINIYRIKFARQNKPELKDIDMTELKAFVVLLLYSAVLKSNHERTSYLFARDGTGCDIFRCCMSENRFVILLLCLRFDNPDDRAERQKDDKLAAISFIFNKFVNNSQQLYELSECVTIDEMLVKFRGRSHMISYMPRKPGKYGLVIRALCDAKNSYFYNGYIYSGKGSDGIGLTTQDQKLLVPTQCVLRLIQPIKGSNRNVTADNWFSSIELIDELTKHKITYVGTLKKNKREIPSEFQPQKKRNVLSSLFGFTKQKTICSHVPKKNRAVILVSSMHHNEVVDENTKIPEIILYYNSTKGGVDEADKKCSNYSSSRRTRRWPMVVFYRIVDLSGINAYILYNMHQPKITDRGVFLKSLARSLVLPQMQKRVVCSQLPRELRLVIKRVLGEDMVEEDIQSPETSQGKRRACSICPPKLHRMTVHTCVACCNPICLQCSRPLCKNCQ</sequence>
<dbReference type="PANTHER" id="PTHR46599:SF6">
    <property type="entry name" value="DUAL SPECIFICITY PHOSPHATASE 26"/>
    <property type="match status" value="1"/>
</dbReference>
<protein>
    <recommendedName>
        <fullName evidence="2">PiggyBac transposable element-derived protein domain-containing protein</fullName>
    </recommendedName>
</protein>
<feature type="domain" description="PiggyBac transposable element-derived protein" evidence="2">
    <location>
        <begin position="149"/>
        <end position="510"/>
    </location>
</feature>
<evidence type="ECO:0000313" key="4">
    <source>
        <dbReference type="Proteomes" id="UP001497472"/>
    </source>
</evidence>
<dbReference type="Proteomes" id="UP001497472">
    <property type="component" value="Unassembled WGS sequence"/>
</dbReference>
<dbReference type="AlphaFoldDB" id="A0AAV1JU23"/>
<evidence type="ECO:0000256" key="1">
    <source>
        <dbReference type="SAM" id="MobiDB-lite"/>
    </source>
</evidence>
<name>A0AAV1JU23_9NEOP</name>
<organism evidence="3 4">
    <name type="scientific">Leptosia nina</name>
    <dbReference type="NCBI Taxonomy" id="320188"/>
    <lineage>
        <taxon>Eukaryota</taxon>
        <taxon>Metazoa</taxon>
        <taxon>Ecdysozoa</taxon>
        <taxon>Arthropoda</taxon>
        <taxon>Hexapoda</taxon>
        <taxon>Insecta</taxon>
        <taxon>Pterygota</taxon>
        <taxon>Neoptera</taxon>
        <taxon>Endopterygota</taxon>
        <taxon>Lepidoptera</taxon>
        <taxon>Glossata</taxon>
        <taxon>Ditrysia</taxon>
        <taxon>Papilionoidea</taxon>
        <taxon>Pieridae</taxon>
        <taxon>Pierinae</taxon>
        <taxon>Leptosia</taxon>
    </lineage>
</organism>
<dbReference type="PANTHER" id="PTHR46599">
    <property type="entry name" value="PIGGYBAC TRANSPOSABLE ELEMENT-DERIVED PROTEIN 4"/>
    <property type="match status" value="1"/>
</dbReference>
<feature type="region of interest" description="Disordered" evidence="1">
    <location>
        <begin position="1"/>
        <end position="23"/>
    </location>
</feature>
<dbReference type="EMBL" id="CAVLEF010000183">
    <property type="protein sequence ID" value="CAK1552928.1"/>
    <property type="molecule type" value="Genomic_DNA"/>
</dbReference>
<feature type="region of interest" description="Disordered" evidence="1">
    <location>
        <begin position="62"/>
        <end position="101"/>
    </location>
</feature>
<accession>A0AAV1JU23</accession>
<dbReference type="InterPro" id="IPR029526">
    <property type="entry name" value="PGBD"/>
</dbReference>
<evidence type="ECO:0000259" key="2">
    <source>
        <dbReference type="Pfam" id="PF13843"/>
    </source>
</evidence>
<reference evidence="3 4" key="1">
    <citation type="submission" date="2023-11" db="EMBL/GenBank/DDBJ databases">
        <authorList>
            <person name="Okamura Y."/>
        </authorList>
    </citation>
    <scope>NUCLEOTIDE SEQUENCE [LARGE SCALE GENOMIC DNA]</scope>
</reference>